<accession>A0A1M7CXC7</accession>
<dbReference type="RefSeq" id="WP_074831694.1">
    <property type="nucleotide sequence ID" value="NZ_FNTI01000001.1"/>
</dbReference>
<dbReference type="EMBL" id="FNTI01000001">
    <property type="protein sequence ID" value="SED76400.1"/>
    <property type="molecule type" value="Genomic_DNA"/>
</dbReference>
<dbReference type="PANTHER" id="PTHR41521">
    <property type="match status" value="1"/>
</dbReference>
<dbReference type="Pfam" id="PF07045">
    <property type="entry name" value="DUF1330"/>
    <property type="match status" value="1"/>
</dbReference>
<dbReference type="PANTHER" id="PTHR41521:SF4">
    <property type="entry name" value="BLR0684 PROTEIN"/>
    <property type="match status" value="1"/>
</dbReference>
<protein>
    <submittedName>
        <fullName evidence="2">Uncharacterized conserved protein, DUF1330 family</fullName>
    </submittedName>
</protein>
<proteinExistence type="predicted"/>
<evidence type="ECO:0000313" key="3">
    <source>
        <dbReference type="Proteomes" id="UP000183208"/>
    </source>
</evidence>
<dbReference type="InterPro" id="IPR010753">
    <property type="entry name" value="DUF1330"/>
</dbReference>
<organism evidence="2 3">
    <name type="scientific">Bradyrhizobium lablabi</name>
    <dbReference type="NCBI Taxonomy" id="722472"/>
    <lineage>
        <taxon>Bacteria</taxon>
        <taxon>Pseudomonadati</taxon>
        <taxon>Pseudomonadota</taxon>
        <taxon>Alphaproteobacteria</taxon>
        <taxon>Hyphomicrobiales</taxon>
        <taxon>Nitrobacteraceae</taxon>
        <taxon>Bradyrhizobium</taxon>
    </lineage>
</organism>
<feature type="domain" description="DUF1330" evidence="1">
    <location>
        <begin position="2"/>
        <end position="91"/>
    </location>
</feature>
<evidence type="ECO:0000259" key="1">
    <source>
        <dbReference type="Pfam" id="PF07045"/>
    </source>
</evidence>
<sequence length="92" mass="10349">MSAYVIVEASVRDKAARDRYSSLAVPTLHKFNGEVLTVGPWQVLSGEPAFENGMVIRFPDKAMALDWYRSPDYQALLELRDAALDCRFRVVG</sequence>
<dbReference type="AlphaFoldDB" id="A0A1M7CXC7"/>
<name>A0A1M7CXC7_9BRAD</name>
<dbReference type="Gene3D" id="3.30.70.100">
    <property type="match status" value="1"/>
</dbReference>
<dbReference type="Proteomes" id="UP000183208">
    <property type="component" value="Unassembled WGS sequence"/>
</dbReference>
<reference evidence="2 3" key="1">
    <citation type="submission" date="2016-10" db="EMBL/GenBank/DDBJ databases">
        <authorList>
            <person name="de Groot N.N."/>
        </authorList>
    </citation>
    <scope>NUCLEOTIDE SEQUENCE [LARGE SCALE GENOMIC DNA]</scope>
    <source>
        <strain evidence="2 3">GAS522</strain>
    </source>
</reference>
<gene>
    <name evidence="2" type="ORF">SAMN05444171_5080</name>
</gene>
<evidence type="ECO:0000313" key="2">
    <source>
        <dbReference type="EMBL" id="SED76400.1"/>
    </source>
</evidence>
<dbReference type="SUPFAM" id="SSF54909">
    <property type="entry name" value="Dimeric alpha+beta barrel"/>
    <property type="match status" value="1"/>
</dbReference>
<dbReference type="InterPro" id="IPR011008">
    <property type="entry name" value="Dimeric_a/b-barrel"/>
</dbReference>